<dbReference type="Gene3D" id="1.20.5.4130">
    <property type="match status" value="1"/>
</dbReference>
<dbReference type="FunFam" id="1.10.10.10:FF:000322">
    <property type="entry name" value="Probable disease resistance protein At1g63360"/>
    <property type="match status" value="1"/>
</dbReference>
<dbReference type="Proteomes" id="UP000516437">
    <property type="component" value="Chromosome 2"/>
</dbReference>
<dbReference type="AlphaFoldDB" id="A0A6A1WGY0"/>
<keyword evidence="4" id="KW-0611">Plant defense</keyword>
<evidence type="ECO:0000256" key="5">
    <source>
        <dbReference type="ARBA" id="ARBA00022840"/>
    </source>
</evidence>
<dbReference type="CDD" id="cd14798">
    <property type="entry name" value="RX-CC_like"/>
    <property type="match status" value="1"/>
</dbReference>
<feature type="domain" description="Disease resistance protein winged helix" evidence="9">
    <location>
        <begin position="416"/>
        <end position="488"/>
    </location>
</feature>
<dbReference type="Pfam" id="PF23247">
    <property type="entry name" value="LRR_RPS2"/>
    <property type="match status" value="1"/>
</dbReference>
<keyword evidence="12" id="KW-1185">Reference proteome</keyword>
<sequence>MAEELGSLALQELGLLWGVKDELGKLQNTVSAIKAVLLDAEEKLAAGDNAVKHWLDRLSDVVYEADDVLDDFSTEGLLREMKTRGMKAKQVRIFLSKSNQLAYGWKMGHKIKAIREKLDAIEADRKFHLEKRYIEPRVIVTRKRGDSHSCVRAEEVFGRADDAKAVLELLMDSTIEENISILPIVGIGGLGKTTLAQCIFNDEKIQRSFEVRLWVCVSDNFEVKTIVENIIESATKKKQETVEMETLVNHLRKEIDEKRYFLVLDDLWNDDSERWLSLKTLLMGGARGSRILVTTRSVKVARLIRTYEPYFLKGLDKNQSWSLFKHLAFEKGQEPKNSSIREIGTEIVDKCAGVPLAIRTMGALMYFKNPETEWSSFKGKELSKISQKENDILPTLKLSYDQLPSHLRPCFAYCSLFPKDYCFEKSTLVNLWIAQGFIKLSNENQYFEDVGNEYFMDLLWRSFFQEAEINEFGDVIRCKMHDLMHDLAISVAGSLITRLDDEKKVIDEKTRHLSLQEGLFHVVPKLNASRMRSIIFPSGTSSGREICQLTWDTIFSSLKAARTLVLCGSHELCVVPSSIGKLKHLRYLCLCRNRDIKRLPDSVTSLQNLRTLRLSRCYSLEKWPRNIKNLANLAHLEIEHCGSLTHMPRGLGQMTNLRTLSEFVVHSGSLSEESGGLKELNRLNDLRGNLVIRGLRHGKDMALEYSAANLKGKQYLQSLDLRWLSGEDFNDDELQLESFQPHPNLKKLYLEGYGASRFPNWLLSLTNLVDFKLVWCTRLQYLPAALSQLPSLKCLSLQCLNDLEYISDSGGGSEFSSSSSSRPIAFFPSLKEIFFFDCGNFKGWCTRRDSSKMTKVTPMMEPPLFPSFPLLSKLRIGDCPVLTSMPTFPHLEELNLSNASWNVVQQTMMIHAAAPQNPSTAVASSTIASSSSTPLSKLKSLSLDYIHDLRSLPEEGLRNLTSLQYLSISSCDRLQTLSRGIYHLSALQELYVGELNLRTDKDGMHWKGLKCLVSLKFWYLPELKSLPSGLQHVTTLRKLEISHCSSLMAIPEWIQNWTSLEQFAIERCGSLTRLPEGMRCLISLQSLKIRECPLLFRRCQSDEGEDWPKIAHIPKLDLNWKLVQQTMMMKVGAIERPSTAIAPPTLVASSSTPLSQLKSPEPEAIEDLRSLSEEVLRNLISIKDLPIQACIRLETLSHGVQPLTARHALRLHNCIELDLGNDEDGMQWQGLKTLHYLEFCDLLKLVSPV</sequence>
<dbReference type="InterPro" id="IPR041118">
    <property type="entry name" value="Rx_N"/>
</dbReference>
<dbReference type="Gene3D" id="1.10.10.10">
    <property type="entry name" value="Winged helix-like DNA-binding domain superfamily/Winged helix DNA-binding domain"/>
    <property type="match status" value="1"/>
</dbReference>
<dbReference type="InterPro" id="IPR038005">
    <property type="entry name" value="RX-like_CC"/>
</dbReference>
<evidence type="ECO:0000313" key="12">
    <source>
        <dbReference type="Proteomes" id="UP000516437"/>
    </source>
</evidence>
<dbReference type="InterPro" id="IPR002182">
    <property type="entry name" value="NB-ARC"/>
</dbReference>
<evidence type="ECO:0000259" key="8">
    <source>
        <dbReference type="Pfam" id="PF23247"/>
    </source>
</evidence>
<organism evidence="11 12">
    <name type="scientific">Morella rubra</name>
    <name type="common">Chinese bayberry</name>
    <dbReference type="NCBI Taxonomy" id="262757"/>
    <lineage>
        <taxon>Eukaryota</taxon>
        <taxon>Viridiplantae</taxon>
        <taxon>Streptophyta</taxon>
        <taxon>Embryophyta</taxon>
        <taxon>Tracheophyta</taxon>
        <taxon>Spermatophyta</taxon>
        <taxon>Magnoliopsida</taxon>
        <taxon>eudicotyledons</taxon>
        <taxon>Gunneridae</taxon>
        <taxon>Pentapetalae</taxon>
        <taxon>rosids</taxon>
        <taxon>fabids</taxon>
        <taxon>Fagales</taxon>
        <taxon>Myricaceae</taxon>
        <taxon>Morella</taxon>
    </lineage>
</organism>
<dbReference type="GO" id="GO:0043531">
    <property type="term" value="F:ADP binding"/>
    <property type="evidence" value="ECO:0007669"/>
    <property type="project" value="InterPro"/>
</dbReference>
<feature type="domain" description="NB-ARC" evidence="6">
    <location>
        <begin position="164"/>
        <end position="331"/>
    </location>
</feature>
<feature type="domain" description="R13L1/DRL21-like LRR repeat region" evidence="10">
    <location>
        <begin position="677"/>
        <end position="799"/>
    </location>
</feature>
<evidence type="ECO:0000259" key="6">
    <source>
        <dbReference type="Pfam" id="PF00931"/>
    </source>
</evidence>
<dbReference type="GO" id="GO:0005524">
    <property type="term" value="F:ATP binding"/>
    <property type="evidence" value="ECO:0007669"/>
    <property type="project" value="UniProtKB-KW"/>
</dbReference>
<evidence type="ECO:0000313" key="11">
    <source>
        <dbReference type="EMBL" id="KAB1224542.1"/>
    </source>
</evidence>
<keyword evidence="2" id="KW-0677">Repeat</keyword>
<evidence type="ECO:0000259" key="10">
    <source>
        <dbReference type="Pfam" id="PF25019"/>
    </source>
</evidence>
<dbReference type="PANTHER" id="PTHR36766">
    <property type="entry name" value="PLANT BROAD-SPECTRUM MILDEW RESISTANCE PROTEIN RPW8"/>
    <property type="match status" value="1"/>
</dbReference>
<reference evidence="11 12" key="1">
    <citation type="journal article" date="2019" name="Plant Biotechnol. J.">
        <title>The red bayberry genome and genetic basis of sex determination.</title>
        <authorList>
            <person name="Jia H.M."/>
            <person name="Jia H.J."/>
            <person name="Cai Q.L."/>
            <person name="Wang Y."/>
            <person name="Zhao H.B."/>
            <person name="Yang W.F."/>
            <person name="Wang G.Y."/>
            <person name="Li Y.H."/>
            <person name="Zhan D.L."/>
            <person name="Shen Y.T."/>
            <person name="Niu Q.F."/>
            <person name="Chang L."/>
            <person name="Qiu J."/>
            <person name="Zhao L."/>
            <person name="Xie H.B."/>
            <person name="Fu W.Y."/>
            <person name="Jin J."/>
            <person name="Li X.W."/>
            <person name="Jiao Y."/>
            <person name="Zhou C.C."/>
            <person name="Tu T."/>
            <person name="Chai C.Y."/>
            <person name="Gao J.L."/>
            <person name="Fan L.J."/>
            <person name="van de Weg E."/>
            <person name="Wang J.Y."/>
            <person name="Gao Z.S."/>
        </authorList>
    </citation>
    <scope>NUCLEOTIDE SEQUENCE [LARGE SCALE GENOMIC DNA]</scope>
    <source>
        <tissue evidence="11">Leaves</tissue>
    </source>
</reference>
<dbReference type="SUPFAM" id="SSF52058">
    <property type="entry name" value="L domain-like"/>
    <property type="match status" value="1"/>
</dbReference>
<name>A0A6A1WGY0_9ROSI</name>
<evidence type="ECO:0000259" key="9">
    <source>
        <dbReference type="Pfam" id="PF23559"/>
    </source>
</evidence>
<proteinExistence type="predicted"/>
<dbReference type="InterPro" id="IPR056789">
    <property type="entry name" value="LRR_R13L1-DRL21"/>
</dbReference>
<dbReference type="InterPro" id="IPR042197">
    <property type="entry name" value="Apaf_helical"/>
</dbReference>
<feature type="domain" description="Disease resistance N-terminal" evidence="7">
    <location>
        <begin position="3"/>
        <end position="84"/>
    </location>
</feature>
<protein>
    <submittedName>
        <fullName evidence="11">Putative disease resistance protein RGA3</fullName>
    </submittedName>
</protein>
<keyword evidence="3" id="KW-0547">Nucleotide-binding</keyword>
<keyword evidence="1" id="KW-0433">Leucine-rich repeat</keyword>
<comment type="caution">
    <text evidence="11">The sequence shown here is derived from an EMBL/GenBank/DDBJ whole genome shotgun (WGS) entry which is preliminary data.</text>
</comment>
<dbReference type="Gene3D" id="3.40.50.300">
    <property type="entry name" value="P-loop containing nucleotide triphosphate hydrolases"/>
    <property type="match status" value="1"/>
</dbReference>
<dbReference type="PRINTS" id="PR00364">
    <property type="entry name" value="DISEASERSIST"/>
</dbReference>
<dbReference type="InterPro" id="IPR057135">
    <property type="entry name" value="At4g27190-like_LRR"/>
</dbReference>
<gene>
    <name evidence="11" type="ORF">CJ030_MR2G028488</name>
</gene>
<dbReference type="SUPFAM" id="SSF52540">
    <property type="entry name" value="P-loop containing nucleoside triphosphate hydrolases"/>
    <property type="match status" value="1"/>
</dbReference>
<dbReference type="Gene3D" id="1.10.8.430">
    <property type="entry name" value="Helical domain of apoptotic protease-activating factors"/>
    <property type="match status" value="1"/>
</dbReference>
<evidence type="ECO:0000256" key="3">
    <source>
        <dbReference type="ARBA" id="ARBA00022741"/>
    </source>
</evidence>
<dbReference type="InterPro" id="IPR058922">
    <property type="entry name" value="WHD_DRP"/>
</dbReference>
<accession>A0A6A1WGY0</accession>
<dbReference type="Pfam" id="PF25019">
    <property type="entry name" value="LRR_R13L1-DRL21"/>
    <property type="match status" value="1"/>
</dbReference>
<evidence type="ECO:0000256" key="1">
    <source>
        <dbReference type="ARBA" id="ARBA00022614"/>
    </source>
</evidence>
<keyword evidence="5" id="KW-0067">ATP-binding</keyword>
<dbReference type="FunFam" id="3.40.50.300:FF:001091">
    <property type="entry name" value="Probable disease resistance protein At1g61300"/>
    <property type="match status" value="1"/>
</dbReference>
<dbReference type="InterPro" id="IPR027417">
    <property type="entry name" value="P-loop_NTPase"/>
</dbReference>
<evidence type="ECO:0000256" key="4">
    <source>
        <dbReference type="ARBA" id="ARBA00022821"/>
    </source>
</evidence>
<dbReference type="OrthoDB" id="5279713at2759"/>
<dbReference type="Gene3D" id="3.80.10.10">
    <property type="entry name" value="Ribonuclease Inhibitor"/>
    <property type="match status" value="2"/>
</dbReference>
<dbReference type="InterPro" id="IPR036388">
    <property type="entry name" value="WH-like_DNA-bd_sf"/>
</dbReference>
<evidence type="ECO:0000259" key="7">
    <source>
        <dbReference type="Pfam" id="PF18052"/>
    </source>
</evidence>
<dbReference type="GO" id="GO:0051707">
    <property type="term" value="P:response to other organism"/>
    <property type="evidence" value="ECO:0007669"/>
    <property type="project" value="UniProtKB-ARBA"/>
</dbReference>
<dbReference type="EMBL" id="RXIC02000020">
    <property type="protein sequence ID" value="KAB1224542.1"/>
    <property type="molecule type" value="Genomic_DNA"/>
</dbReference>
<dbReference type="Pfam" id="PF00931">
    <property type="entry name" value="NB-ARC"/>
    <property type="match status" value="1"/>
</dbReference>
<dbReference type="GO" id="GO:0006952">
    <property type="term" value="P:defense response"/>
    <property type="evidence" value="ECO:0007669"/>
    <property type="project" value="UniProtKB-KW"/>
</dbReference>
<dbReference type="PANTHER" id="PTHR36766:SF38">
    <property type="entry name" value="DISEASE RESISTANCE PROTEIN RGA3"/>
    <property type="match status" value="1"/>
</dbReference>
<dbReference type="SUPFAM" id="SSF52047">
    <property type="entry name" value="RNI-like"/>
    <property type="match status" value="1"/>
</dbReference>
<evidence type="ECO:0000256" key="2">
    <source>
        <dbReference type="ARBA" id="ARBA00022737"/>
    </source>
</evidence>
<feature type="domain" description="Disease resistance protein At4g27190-like leucine-rich repeats" evidence="8">
    <location>
        <begin position="933"/>
        <end position="1049"/>
    </location>
</feature>
<dbReference type="Pfam" id="PF18052">
    <property type="entry name" value="Rx_N"/>
    <property type="match status" value="1"/>
</dbReference>
<dbReference type="InterPro" id="IPR032675">
    <property type="entry name" value="LRR_dom_sf"/>
</dbReference>
<dbReference type="Pfam" id="PF23559">
    <property type="entry name" value="WHD_DRP"/>
    <property type="match status" value="1"/>
</dbReference>